<organism evidence="4 5">
    <name type="scientific">Blautia parvula</name>
    <dbReference type="NCBI Taxonomy" id="2877527"/>
    <lineage>
        <taxon>Bacteria</taxon>
        <taxon>Bacillati</taxon>
        <taxon>Bacillota</taxon>
        <taxon>Clostridia</taxon>
        <taxon>Lachnospirales</taxon>
        <taxon>Lachnospiraceae</taxon>
        <taxon>Blautia</taxon>
    </lineage>
</organism>
<evidence type="ECO:0000313" key="5">
    <source>
        <dbReference type="Proteomes" id="UP001600941"/>
    </source>
</evidence>
<gene>
    <name evidence="4" type="ORF">K340107D12_12660</name>
</gene>
<comment type="caution">
    <text evidence="4">The sequence shown here is derived from an EMBL/GenBank/DDBJ whole genome shotgun (WGS) entry which is preliminary data.</text>
</comment>
<dbReference type="InterPro" id="IPR025436">
    <property type="entry name" value="DUF4179"/>
</dbReference>
<protein>
    <recommendedName>
        <fullName evidence="3">DUF4179 domain-containing protein</fullName>
    </recommendedName>
</protein>
<name>A0ABQ0BPI9_9FIRM</name>
<feature type="compositionally biased region" description="Gly residues" evidence="1">
    <location>
        <begin position="124"/>
        <end position="137"/>
    </location>
</feature>
<evidence type="ECO:0000256" key="2">
    <source>
        <dbReference type="SAM" id="Phobius"/>
    </source>
</evidence>
<evidence type="ECO:0000259" key="3">
    <source>
        <dbReference type="Pfam" id="PF13786"/>
    </source>
</evidence>
<keyword evidence="5" id="KW-1185">Reference proteome</keyword>
<proteinExistence type="predicted"/>
<keyword evidence="2" id="KW-1133">Transmembrane helix</keyword>
<accession>A0ABQ0BPI9</accession>
<keyword evidence="2" id="KW-0472">Membrane</keyword>
<evidence type="ECO:0000313" key="4">
    <source>
        <dbReference type="EMBL" id="GAA6498450.1"/>
    </source>
</evidence>
<dbReference type="RefSeq" id="WP_148392622.1">
    <property type="nucleotide sequence ID" value="NZ_BAABZQ010000001.1"/>
</dbReference>
<dbReference type="Pfam" id="PF13786">
    <property type="entry name" value="DUF4179"/>
    <property type="match status" value="1"/>
</dbReference>
<keyword evidence="2" id="KW-0812">Transmembrane</keyword>
<dbReference type="EMBL" id="BAABZQ010000001">
    <property type="protein sequence ID" value="GAA6498450.1"/>
    <property type="molecule type" value="Genomic_DNA"/>
</dbReference>
<dbReference type="Gene3D" id="2.60.40.1630">
    <property type="entry name" value="bacillus anthracis domain"/>
    <property type="match status" value="1"/>
</dbReference>
<dbReference type="Proteomes" id="UP001600941">
    <property type="component" value="Unassembled WGS sequence"/>
</dbReference>
<sequence>MLEQGKWKDGAPVPSKEFHDRFEESLKLIEKKVGEKAPAGAEIIRMNRKTKRRGRHLKKAVVGCTAAAAAMAVFIGACYQNPVWASNLPLIGHIFERMEGQLSFGEDYKDYAEPLDKEAAQNREGGGQDSGDEGNTGAGAFRQTVGGTTVTMSESYCSGSALYLSLIIESEEPFQDTRLDGNGQPSISVKTKENYSFNPQEQNDLVYLEGEFLDKNTYTGVMRIDLNMKNTDDSGLQAKQAEAEANGEEFIVDAEVLDQYSTKIEIPEQFTLNLDISQIIGDLADPDTFSTGYTAEELEAMSDEEWNRVMTEAEDEGGWDSFPNSHENWWMDGSWQFELDINADYSRTQTAEVNEMNEDGAGIASVVKTPFEITVNESYDDKTKRADYFPVILDAQGNVMDVTGGSVNTVSVKNHDTSTVYVYLCDYDEYMDELKGSRNEDGFKTLMDERAKFAAEVHFD</sequence>
<reference evidence="4 5" key="1">
    <citation type="submission" date="2024-04" db="EMBL/GenBank/DDBJ databases">
        <title>Defined microbial consortia suppress multidrug-resistant proinflammatory Enterobacteriaceae via ecological control.</title>
        <authorList>
            <person name="Furuichi M."/>
            <person name="Kawaguchi T."/>
            <person name="Pust M."/>
            <person name="Yasuma K."/>
            <person name="Plichta D."/>
            <person name="Hasegawa N."/>
            <person name="Ohya T."/>
            <person name="Bhattarai S."/>
            <person name="Sasajima S."/>
            <person name="Aoto Y."/>
            <person name="Tuganbaev T."/>
            <person name="Yaginuma M."/>
            <person name="Ueda M."/>
            <person name="Okahashi N."/>
            <person name="Amafuji K."/>
            <person name="Kiridooshi Y."/>
            <person name="Sugita K."/>
            <person name="Strazar M."/>
            <person name="Skelly A."/>
            <person name="Suda W."/>
            <person name="Hattori M."/>
            <person name="Nakamoto N."/>
            <person name="Caballero S."/>
            <person name="Norman J."/>
            <person name="Olle B."/>
            <person name="Tanoue T."/>
            <person name="Arita M."/>
            <person name="Bucci V."/>
            <person name="Atarashi K."/>
            <person name="Xavier R."/>
            <person name="Honda K."/>
        </authorList>
    </citation>
    <scope>NUCLEOTIDE SEQUENCE [LARGE SCALE GENOMIC DNA]</scope>
    <source>
        <strain evidence="5">k34-0107-D12</strain>
    </source>
</reference>
<evidence type="ECO:0000256" key="1">
    <source>
        <dbReference type="SAM" id="MobiDB-lite"/>
    </source>
</evidence>
<feature type="region of interest" description="Disordered" evidence="1">
    <location>
        <begin position="120"/>
        <end position="140"/>
    </location>
</feature>
<feature type="domain" description="DUF4179" evidence="3">
    <location>
        <begin position="59"/>
        <end position="170"/>
    </location>
</feature>
<feature type="transmembrane region" description="Helical" evidence="2">
    <location>
        <begin position="57"/>
        <end position="77"/>
    </location>
</feature>